<dbReference type="InterPro" id="IPR051162">
    <property type="entry name" value="T4SS_component"/>
</dbReference>
<keyword evidence="2" id="KW-0032">Aminotransferase</keyword>
<evidence type="ECO:0000259" key="1">
    <source>
        <dbReference type="Pfam" id="PF05872"/>
    </source>
</evidence>
<dbReference type="PANTHER" id="PTHR30121:SF6">
    <property type="entry name" value="SLR6007 PROTEIN"/>
    <property type="match status" value="1"/>
</dbReference>
<keyword evidence="2" id="KW-0808">Transferase</keyword>
<dbReference type="PANTHER" id="PTHR30121">
    <property type="entry name" value="UNCHARACTERIZED PROTEIN YJGR-RELATED"/>
    <property type="match status" value="1"/>
</dbReference>
<protein>
    <submittedName>
        <fullName evidence="2">Ornithine/acetylornithine aminotransferase</fullName>
    </submittedName>
</protein>
<keyword evidence="3" id="KW-1185">Reference proteome</keyword>
<accession>A0A378R279</accession>
<dbReference type="EMBL" id="UGQB01000004">
    <property type="protein sequence ID" value="STZ08721.1"/>
    <property type="molecule type" value="Genomic_DNA"/>
</dbReference>
<dbReference type="STRING" id="1122244.GCA_000426885_01122"/>
<feature type="domain" description="Helicase HerA-like C-terminal" evidence="1">
    <location>
        <begin position="1"/>
        <end position="137"/>
    </location>
</feature>
<dbReference type="Proteomes" id="UP000254065">
    <property type="component" value="Unassembled WGS sequence"/>
</dbReference>
<evidence type="ECO:0000313" key="3">
    <source>
        <dbReference type="Proteomes" id="UP000254065"/>
    </source>
</evidence>
<evidence type="ECO:0000313" key="2">
    <source>
        <dbReference type="EMBL" id="STZ08721.1"/>
    </source>
</evidence>
<gene>
    <name evidence="2" type="ORF">NCTC12877_01726</name>
</gene>
<dbReference type="Pfam" id="PF05872">
    <property type="entry name" value="HerA_C"/>
    <property type="match status" value="1"/>
</dbReference>
<organism evidence="2 3">
    <name type="scientific">Moraxella caprae</name>
    <dbReference type="NCBI Taxonomy" id="90240"/>
    <lineage>
        <taxon>Bacteria</taxon>
        <taxon>Pseudomonadati</taxon>
        <taxon>Pseudomonadota</taxon>
        <taxon>Gammaproteobacteria</taxon>
        <taxon>Moraxellales</taxon>
        <taxon>Moraxellaceae</taxon>
        <taxon>Moraxella</taxon>
    </lineage>
</organism>
<dbReference type="SUPFAM" id="SSF52540">
    <property type="entry name" value="P-loop containing nucleoside triphosphate hydrolases"/>
    <property type="match status" value="1"/>
</dbReference>
<proteinExistence type="predicted"/>
<reference evidence="2 3" key="1">
    <citation type="submission" date="2018-06" db="EMBL/GenBank/DDBJ databases">
        <authorList>
            <consortium name="Pathogen Informatics"/>
            <person name="Doyle S."/>
        </authorList>
    </citation>
    <scope>NUCLEOTIDE SEQUENCE [LARGE SCALE GENOMIC DNA]</scope>
    <source>
        <strain evidence="2 3">NCTC12877</strain>
    </source>
</reference>
<dbReference type="AlphaFoldDB" id="A0A378R279"/>
<sequence length="164" mass="18734">MLTHVADNAKTYRTQYGNVSPASVGAIQRQLLQLESERGNDFFGEPELNLEDWVQTEGGRGVINILNAQKLMLSPRLYSAFLLWFLAEIFERFPEVGDLDKPKFVLFFDEAHLMFDNASSALTEQVVRLIRSKGVGCISHQPKFACRQCHYRAWCWRGSCLIFG</sequence>
<dbReference type="InterPro" id="IPR027417">
    <property type="entry name" value="P-loop_NTPase"/>
</dbReference>
<dbReference type="InterPro" id="IPR033186">
    <property type="entry name" value="HerA_C"/>
</dbReference>
<name>A0A378R279_9GAMM</name>
<dbReference type="Gene3D" id="3.40.50.300">
    <property type="entry name" value="P-loop containing nucleotide triphosphate hydrolases"/>
    <property type="match status" value="1"/>
</dbReference>
<dbReference type="GO" id="GO:0008483">
    <property type="term" value="F:transaminase activity"/>
    <property type="evidence" value="ECO:0007669"/>
    <property type="project" value="UniProtKB-KW"/>
</dbReference>